<dbReference type="HOGENOM" id="CLU_3051138_0_0_1"/>
<proteinExistence type="predicted"/>
<reference evidence="2 3" key="1">
    <citation type="submission" date="2014-04" db="EMBL/GenBank/DDBJ databases">
        <authorList>
            <consortium name="DOE Joint Genome Institute"/>
            <person name="Kuo A."/>
            <person name="Tarkka M."/>
            <person name="Buscot F."/>
            <person name="Kohler A."/>
            <person name="Nagy L.G."/>
            <person name="Floudas D."/>
            <person name="Copeland A."/>
            <person name="Barry K.W."/>
            <person name="Cichocki N."/>
            <person name="Veneault-Fourrey C."/>
            <person name="LaButti K."/>
            <person name="Lindquist E.A."/>
            <person name="Lipzen A."/>
            <person name="Lundell T."/>
            <person name="Morin E."/>
            <person name="Murat C."/>
            <person name="Sun H."/>
            <person name="Tunlid A."/>
            <person name="Henrissat B."/>
            <person name="Grigoriev I.V."/>
            <person name="Hibbett D.S."/>
            <person name="Martin F."/>
            <person name="Nordberg H.P."/>
            <person name="Cantor M.N."/>
            <person name="Hua S.X."/>
        </authorList>
    </citation>
    <scope>NUCLEOTIDE SEQUENCE [LARGE SCALE GENOMIC DNA]</scope>
    <source>
        <strain evidence="2 3">F 1598</strain>
    </source>
</reference>
<keyword evidence="3" id="KW-1185">Reference proteome</keyword>
<dbReference type="EMBL" id="KN832973">
    <property type="protein sequence ID" value="KIM90295.1"/>
    <property type="molecule type" value="Genomic_DNA"/>
</dbReference>
<keyword evidence="1" id="KW-1133">Transmembrane helix</keyword>
<reference evidence="3" key="2">
    <citation type="submission" date="2015-01" db="EMBL/GenBank/DDBJ databases">
        <title>Evolutionary Origins and Diversification of the Mycorrhizal Mutualists.</title>
        <authorList>
            <consortium name="DOE Joint Genome Institute"/>
            <consortium name="Mycorrhizal Genomics Consortium"/>
            <person name="Kohler A."/>
            <person name="Kuo A."/>
            <person name="Nagy L.G."/>
            <person name="Floudas D."/>
            <person name="Copeland A."/>
            <person name="Barry K.W."/>
            <person name="Cichocki N."/>
            <person name="Veneault-Fourrey C."/>
            <person name="LaButti K."/>
            <person name="Lindquist E.A."/>
            <person name="Lipzen A."/>
            <person name="Lundell T."/>
            <person name="Morin E."/>
            <person name="Murat C."/>
            <person name="Riley R."/>
            <person name="Ohm R."/>
            <person name="Sun H."/>
            <person name="Tunlid A."/>
            <person name="Henrissat B."/>
            <person name="Grigoriev I.V."/>
            <person name="Hibbett D.S."/>
            <person name="Martin F."/>
        </authorList>
    </citation>
    <scope>NUCLEOTIDE SEQUENCE [LARGE SCALE GENOMIC DNA]</scope>
    <source>
        <strain evidence="3">F 1598</strain>
    </source>
</reference>
<evidence type="ECO:0000313" key="3">
    <source>
        <dbReference type="Proteomes" id="UP000054166"/>
    </source>
</evidence>
<accession>A0A0C3G1V2</accession>
<sequence length="53" mass="5520">MFSEAIYAIVLVSMCYFTLAAPAGQVAERTCRTKGAGTGCMREVADTASSVAL</sequence>
<name>A0A0C3G1V2_PILCF</name>
<dbReference type="InParanoid" id="A0A0C3G1V2"/>
<feature type="transmembrane region" description="Helical" evidence="1">
    <location>
        <begin position="6"/>
        <end position="24"/>
    </location>
</feature>
<organism evidence="2 3">
    <name type="scientific">Piloderma croceum (strain F 1598)</name>
    <dbReference type="NCBI Taxonomy" id="765440"/>
    <lineage>
        <taxon>Eukaryota</taxon>
        <taxon>Fungi</taxon>
        <taxon>Dikarya</taxon>
        <taxon>Basidiomycota</taxon>
        <taxon>Agaricomycotina</taxon>
        <taxon>Agaricomycetes</taxon>
        <taxon>Agaricomycetidae</taxon>
        <taxon>Atheliales</taxon>
        <taxon>Atheliaceae</taxon>
        <taxon>Piloderma</taxon>
    </lineage>
</organism>
<gene>
    <name evidence="2" type="ORF">PILCRDRAFT_812037</name>
</gene>
<dbReference type="Proteomes" id="UP000054166">
    <property type="component" value="Unassembled WGS sequence"/>
</dbReference>
<evidence type="ECO:0000313" key="2">
    <source>
        <dbReference type="EMBL" id="KIM90295.1"/>
    </source>
</evidence>
<keyword evidence="1" id="KW-0472">Membrane</keyword>
<dbReference type="AlphaFoldDB" id="A0A0C3G1V2"/>
<protein>
    <submittedName>
        <fullName evidence="2">Uncharacterized protein</fullName>
    </submittedName>
</protein>
<evidence type="ECO:0000256" key="1">
    <source>
        <dbReference type="SAM" id="Phobius"/>
    </source>
</evidence>
<keyword evidence="1" id="KW-0812">Transmembrane</keyword>